<keyword evidence="2" id="KW-0732">Signal</keyword>
<proteinExistence type="predicted"/>
<dbReference type="InterPro" id="IPR038412">
    <property type="entry name" value="Pepsin-I3_sf"/>
</dbReference>
<accession>A0A0C2FXT9</accession>
<dbReference type="PANTHER" id="PTHR37969">
    <property type="entry name" value="PROTEIN CBG07421-RELATED"/>
    <property type="match status" value="1"/>
</dbReference>
<evidence type="ECO:0000256" key="2">
    <source>
        <dbReference type="SAM" id="SignalP"/>
    </source>
</evidence>
<dbReference type="OrthoDB" id="5834930at2759"/>
<evidence type="ECO:0000313" key="3">
    <source>
        <dbReference type="EMBL" id="KIH49686.1"/>
    </source>
</evidence>
<protein>
    <submittedName>
        <fullName evidence="3">Pepsin inhibitor-3-like repeated domain protein</fullName>
    </submittedName>
</protein>
<gene>
    <name evidence="3" type="ORF">ANCDUO_20239</name>
</gene>
<feature type="region of interest" description="Disordered" evidence="1">
    <location>
        <begin position="196"/>
        <end position="229"/>
    </location>
</feature>
<dbReference type="EMBL" id="KN752351">
    <property type="protein sequence ID" value="KIH49686.1"/>
    <property type="molecule type" value="Genomic_DNA"/>
</dbReference>
<dbReference type="AlphaFoldDB" id="A0A0C2FXT9"/>
<sequence>MTTHATRSLCFLVFPALSFALFHQSNYGYVGPACAVASRPIQQTFGHRPVIWGTVTDQSLKKKFPILEPPKMPSFCGSLNDEAELVLKGCIVREGKVFIDNKMVRVLTDDEEVQVDSILGPWSWRRVKRDVASKDIKEPGFSPLRDISIFLDRFLNINPTVTKRFTPWFEQSPLVSGREPIPAYGPSFYPSNYQDPTPSKVNKYSANSKYPAPSKPIKPGRYGVKRRPTSRWDAKFSKNNTSGPVRVSNYELPWPVTSTSSPEESITTAQTLLQLLAKSLTDPELVKTLTELERQPSGMLPMQTFTNKEGTPAPQEPDYLPNPVVQWFARTVDEPNSVNEHLSFLPDEICTAHMKRTTRRRNMNR</sequence>
<reference evidence="3 4" key="1">
    <citation type="submission" date="2013-12" db="EMBL/GenBank/DDBJ databases">
        <title>Draft genome of the parsitic nematode Ancylostoma duodenale.</title>
        <authorList>
            <person name="Mitreva M."/>
        </authorList>
    </citation>
    <scope>NUCLEOTIDE SEQUENCE [LARGE SCALE GENOMIC DNA]</scope>
    <source>
        <strain evidence="3 4">Zhejiang</strain>
    </source>
</reference>
<dbReference type="Proteomes" id="UP000054047">
    <property type="component" value="Unassembled WGS sequence"/>
</dbReference>
<name>A0A0C2FXT9_9BILA</name>
<dbReference type="Gene3D" id="3.30.1120.50">
    <property type="entry name" value="Pepsin inhibitor-3"/>
    <property type="match status" value="1"/>
</dbReference>
<evidence type="ECO:0000313" key="4">
    <source>
        <dbReference type="Proteomes" id="UP000054047"/>
    </source>
</evidence>
<feature type="chain" id="PRO_5002149166" evidence="2">
    <location>
        <begin position="21"/>
        <end position="365"/>
    </location>
</feature>
<evidence type="ECO:0000256" key="1">
    <source>
        <dbReference type="SAM" id="MobiDB-lite"/>
    </source>
</evidence>
<dbReference type="PANTHER" id="PTHR37969:SF3">
    <property type="entry name" value="PROTEIN CBG13131"/>
    <property type="match status" value="1"/>
</dbReference>
<keyword evidence="4" id="KW-1185">Reference proteome</keyword>
<dbReference type="InterPro" id="IPR051901">
    <property type="entry name" value="Protease_Inhibitor_I33"/>
</dbReference>
<organism evidence="3 4">
    <name type="scientific">Ancylostoma duodenale</name>
    <dbReference type="NCBI Taxonomy" id="51022"/>
    <lineage>
        <taxon>Eukaryota</taxon>
        <taxon>Metazoa</taxon>
        <taxon>Ecdysozoa</taxon>
        <taxon>Nematoda</taxon>
        <taxon>Chromadorea</taxon>
        <taxon>Rhabditida</taxon>
        <taxon>Rhabditina</taxon>
        <taxon>Rhabditomorpha</taxon>
        <taxon>Strongyloidea</taxon>
        <taxon>Ancylostomatidae</taxon>
        <taxon>Ancylostomatinae</taxon>
        <taxon>Ancylostoma</taxon>
    </lineage>
</organism>
<dbReference type="SUPFAM" id="SSF55149">
    <property type="entry name" value="Pepsin inhibitor-3"/>
    <property type="match status" value="1"/>
</dbReference>
<feature type="compositionally biased region" description="Polar residues" evidence="1">
    <location>
        <begin position="196"/>
        <end position="208"/>
    </location>
</feature>
<feature type="signal peptide" evidence="2">
    <location>
        <begin position="1"/>
        <end position="20"/>
    </location>
</feature>